<dbReference type="GO" id="GO:0004540">
    <property type="term" value="F:RNA nuclease activity"/>
    <property type="evidence" value="ECO:0007669"/>
    <property type="project" value="InterPro"/>
</dbReference>
<gene>
    <name evidence="3" type="ORF">EW145_g3857</name>
</gene>
<organism evidence="3 4">
    <name type="scientific">Phellinidium pouzarii</name>
    <dbReference type="NCBI Taxonomy" id="167371"/>
    <lineage>
        <taxon>Eukaryota</taxon>
        <taxon>Fungi</taxon>
        <taxon>Dikarya</taxon>
        <taxon>Basidiomycota</taxon>
        <taxon>Agaricomycotina</taxon>
        <taxon>Agaricomycetes</taxon>
        <taxon>Hymenochaetales</taxon>
        <taxon>Hymenochaetaceae</taxon>
        <taxon>Phellinidium</taxon>
    </lineage>
</organism>
<reference evidence="3 4" key="1">
    <citation type="submission" date="2019-02" db="EMBL/GenBank/DDBJ databases">
        <title>Genome sequencing of the rare red list fungi Phellinidium pouzarii.</title>
        <authorList>
            <person name="Buettner E."/>
            <person name="Kellner H."/>
        </authorList>
    </citation>
    <scope>NUCLEOTIDE SEQUENCE [LARGE SCALE GENOMIC DNA]</scope>
    <source>
        <strain evidence="3 4">DSM 108285</strain>
    </source>
</reference>
<dbReference type="Pfam" id="PF01936">
    <property type="entry name" value="NYN"/>
    <property type="match status" value="1"/>
</dbReference>
<dbReference type="InterPro" id="IPR021139">
    <property type="entry name" value="NYN"/>
</dbReference>
<feature type="compositionally biased region" description="Polar residues" evidence="1">
    <location>
        <begin position="237"/>
        <end position="265"/>
    </location>
</feature>
<dbReference type="GO" id="GO:1905762">
    <property type="term" value="F:CCR4-NOT complex binding"/>
    <property type="evidence" value="ECO:0007669"/>
    <property type="project" value="TreeGrafter"/>
</dbReference>
<evidence type="ECO:0000259" key="2">
    <source>
        <dbReference type="Pfam" id="PF01936"/>
    </source>
</evidence>
<dbReference type="EMBL" id="SGPK01000177">
    <property type="protein sequence ID" value="THH06770.1"/>
    <property type="molecule type" value="Genomic_DNA"/>
</dbReference>
<dbReference type="OrthoDB" id="549353at2759"/>
<evidence type="ECO:0000313" key="4">
    <source>
        <dbReference type="Proteomes" id="UP000308199"/>
    </source>
</evidence>
<feature type="compositionally biased region" description="Polar residues" evidence="1">
    <location>
        <begin position="186"/>
        <end position="197"/>
    </location>
</feature>
<dbReference type="CDD" id="cd10910">
    <property type="entry name" value="PIN_limkain_b1_N_like"/>
    <property type="match status" value="1"/>
</dbReference>
<dbReference type="GO" id="GO:0010468">
    <property type="term" value="P:regulation of gene expression"/>
    <property type="evidence" value="ECO:0007669"/>
    <property type="project" value="InterPro"/>
</dbReference>
<sequence>MSTGYAIAGNIREAARALGDEISTFKAYVDVHLESHSKAVHQGELQASGVTLVHCPHNNKKEVADRVLVVDLMVFALESQAPSAIVLITGDRDFTYAISVLRMKGHEVFIIYPPGTRTYHGLKLLTNGQLNWASILERKGSTLEFQNSAPSYRHVSANSDNDKATHPKKTSTPQKNSRSHPIVYSLHSSPNDASPTPLSIVLGKARQRRARKRSVLTVAANDKSLPYGDSPVEDSACNITQHSSGQSNNDVSRFQETSLGSQSQVAPHRSLSVELIERPDVPMYSASCEDLKESAVETLENLIPASVKTSAIERCSLLVEILQGEQARGQSSTPCDVLDVLLKRANPNIYQDVGVHGIKEYIELAQEANLVYYSDIYWDNRRGWVRLRNAHQDYIGRESNMGHLASISQYFPFVLAESSSLSERALAKHTRFSVAESHPHAASRHTQAPSVESRFAPLMEVMRDLRTRGVFRLRSSKLIKKLREQMVIGHATGKRLDAYIKSARSSGILCDGGTGNDYIELHPDYH</sequence>
<evidence type="ECO:0000256" key="1">
    <source>
        <dbReference type="SAM" id="MobiDB-lite"/>
    </source>
</evidence>
<dbReference type="InterPro" id="IPR024768">
    <property type="entry name" value="Marf1"/>
</dbReference>
<comment type="caution">
    <text evidence="3">The sequence shown here is derived from an EMBL/GenBank/DDBJ whole genome shotgun (WGS) entry which is preliminary data.</text>
</comment>
<dbReference type="Proteomes" id="UP000308199">
    <property type="component" value="Unassembled WGS sequence"/>
</dbReference>
<name>A0A4S4LAU3_9AGAM</name>
<feature type="region of interest" description="Disordered" evidence="1">
    <location>
        <begin position="224"/>
        <end position="268"/>
    </location>
</feature>
<feature type="region of interest" description="Disordered" evidence="1">
    <location>
        <begin position="147"/>
        <end position="198"/>
    </location>
</feature>
<proteinExistence type="predicted"/>
<accession>A0A4S4LAU3</accession>
<dbReference type="PANTHER" id="PTHR14379">
    <property type="entry name" value="LIMKAIN B LKAP"/>
    <property type="match status" value="1"/>
</dbReference>
<feature type="domain" description="NYN" evidence="2">
    <location>
        <begin position="10"/>
        <end position="116"/>
    </location>
</feature>
<dbReference type="GO" id="GO:0005777">
    <property type="term" value="C:peroxisome"/>
    <property type="evidence" value="ECO:0007669"/>
    <property type="project" value="InterPro"/>
</dbReference>
<evidence type="ECO:0000313" key="3">
    <source>
        <dbReference type="EMBL" id="THH06770.1"/>
    </source>
</evidence>
<dbReference type="AlphaFoldDB" id="A0A4S4LAU3"/>
<dbReference type="Gene3D" id="3.40.50.1010">
    <property type="entry name" value="5'-nuclease"/>
    <property type="match status" value="1"/>
</dbReference>
<dbReference type="PANTHER" id="PTHR14379:SF3">
    <property type="entry name" value="MEIOSIS REGULATOR AND MRNA STABILITY FACTOR 1"/>
    <property type="match status" value="1"/>
</dbReference>
<protein>
    <recommendedName>
        <fullName evidence="2">NYN domain-containing protein</fullName>
    </recommendedName>
</protein>
<keyword evidence="4" id="KW-1185">Reference proteome</keyword>